<proteinExistence type="predicted"/>
<dbReference type="Gene3D" id="3.30.565.10">
    <property type="entry name" value="Histidine kinase-like ATPase, C-terminal domain"/>
    <property type="match status" value="1"/>
</dbReference>
<dbReference type="Pfam" id="PF13581">
    <property type="entry name" value="HATPase_c_2"/>
    <property type="match status" value="1"/>
</dbReference>
<feature type="domain" description="Histidine kinase/HSP90-like ATPase" evidence="3">
    <location>
        <begin position="25"/>
        <end position="127"/>
    </location>
</feature>
<keyword evidence="4" id="KW-0808">Transferase</keyword>
<reference evidence="4 5" key="1">
    <citation type="submission" date="2016-10" db="EMBL/GenBank/DDBJ databases">
        <authorList>
            <person name="de Groot N.N."/>
        </authorList>
    </citation>
    <scope>NUCLEOTIDE SEQUENCE [LARGE SCALE GENOMIC DNA]</scope>
    <source>
        <strain evidence="4 5">DSM 40306</strain>
    </source>
</reference>
<protein>
    <submittedName>
        <fullName evidence="4">Anti-sigma regulatory factor (Ser/Thr protein kinase)</fullName>
    </submittedName>
</protein>
<keyword evidence="1" id="KW-0723">Serine/threonine-protein kinase</keyword>
<dbReference type="InterPro" id="IPR036890">
    <property type="entry name" value="HATPase_C_sf"/>
</dbReference>
<dbReference type="InterPro" id="IPR003594">
    <property type="entry name" value="HATPase_dom"/>
</dbReference>
<evidence type="ECO:0000259" key="3">
    <source>
        <dbReference type="Pfam" id="PF13581"/>
    </source>
</evidence>
<sequence length="144" mass="15604">MPDIHRTGRCAPTDEPPRRPPCRPADARRAVQRVVTDRCRARHLPLRQQTMDDALLVTSELTTNAIVHGGGITGFDVEVDSGGVRVSVSDRSDELPVATAPVDGHAPTRRHGRGWPIVCHLARDVRVCELPCGGKRITAVVPLG</sequence>
<evidence type="ECO:0000313" key="4">
    <source>
        <dbReference type="EMBL" id="SEC08001.1"/>
    </source>
</evidence>
<dbReference type="AlphaFoldDB" id="A0A1H4PL33"/>
<evidence type="ECO:0000313" key="5">
    <source>
        <dbReference type="Proteomes" id="UP000182375"/>
    </source>
</evidence>
<feature type="region of interest" description="Disordered" evidence="2">
    <location>
        <begin position="1"/>
        <end position="29"/>
    </location>
</feature>
<dbReference type="InterPro" id="IPR050267">
    <property type="entry name" value="Anti-sigma-factor_SerPK"/>
</dbReference>
<organism evidence="4 5">
    <name type="scientific">Streptomyces misionensis</name>
    <dbReference type="NCBI Taxonomy" id="67331"/>
    <lineage>
        <taxon>Bacteria</taxon>
        <taxon>Bacillati</taxon>
        <taxon>Actinomycetota</taxon>
        <taxon>Actinomycetes</taxon>
        <taxon>Kitasatosporales</taxon>
        <taxon>Streptomycetaceae</taxon>
        <taxon>Streptomyces</taxon>
    </lineage>
</organism>
<dbReference type="GeneID" id="95510363"/>
<dbReference type="SUPFAM" id="SSF55874">
    <property type="entry name" value="ATPase domain of HSP90 chaperone/DNA topoisomerase II/histidine kinase"/>
    <property type="match status" value="1"/>
</dbReference>
<accession>A0A1H4PL33</accession>
<dbReference type="GO" id="GO:0004674">
    <property type="term" value="F:protein serine/threonine kinase activity"/>
    <property type="evidence" value="ECO:0007669"/>
    <property type="project" value="UniProtKB-KW"/>
</dbReference>
<gene>
    <name evidence="4" type="ORF">SAMN04490357_1132</name>
</gene>
<name>A0A1H4PL33_9ACTN</name>
<dbReference type="EMBL" id="FNTD01000004">
    <property type="protein sequence ID" value="SEC08001.1"/>
    <property type="molecule type" value="Genomic_DNA"/>
</dbReference>
<dbReference type="RefSeq" id="WP_074991095.1">
    <property type="nucleotide sequence ID" value="NZ_FNTD01000004.1"/>
</dbReference>
<dbReference type="PANTHER" id="PTHR35526:SF3">
    <property type="entry name" value="ANTI-SIGMA-F FACTOR RSBW"/>
    <property type="match status" value="1"/>
</dbReference>
<dbReference type="PANTHER" id="PTHR35526">
    <property type="entry name" value="ANTI-SIGMA-F FACTOR RSBW-RELATED"/>
    <property type="match status" value="1"/>
</dbReference>
<dbReference type="STRING" id="67331.SAMN04490357_1132"/>
<dbReference type="CDD" id="cd16936">
    <property type="entry name" value="HATPase_RsbW-like"/>
    <property type="match status" value="1"/>
</dbReference>
<evidence type="ECO:0000256" key="2">
    <source>
        <dbReference type="SAM" id="MobiDB-lite"/>
    </source>
</evidence>
<evidence type="ECO:0000256" key="1">
    <source>
        <dbReference type="ARBA" id="ARBA00022527"/>
    </source>
</evidence>
<dbReference type="Proteomes" id="UP000182375">
    <property type="component" value="Unassembled WGS sequence"/>
</dbReference>
<keyword evidence="4" id="KW-0418">Kinase</keyword>